<dbReference type="Gene3D" id="3.90.226.10">
    <property type="entry name" value="2-enoyl-CoA Hydratase, Chain A, domain 1"/>
    <property type="match status" value="1"/>
</dbReference>
<dbReference type="GO" id="GO:0016853">
    <property type="term" value="F:isomerase activity"/>
    <property type="evidence" value="ECO:0007669"/>
    <property type="project" value="InterPro"/>
</dbReference>
<dbReference type="KEGG" id="thyd:TTHT_0842"/>
<dbReference type="Proteomes" id="UP000595564">
    <property type="component" value="Chromosome"/>
</dbReference>
<sequence length="268" mass="30259">MDFNFFKIEKDNEILKVYFNNDKSLNALTMDFFSELPEVVKLAEEDSEISVVIFSSNTKHFSVGLDVFSFGVALKDIINMETKEKRKKLYKLIKEMQSGMTLMEEGSKIYIASINGYCIGGALDFIAACDLRFASKDAIFSLREAKIGITADLGSLQRLPFIIGIANTKYLAYTGMDIDVNKAKEMGLVNDVFETKEELDERVLNIAKDIAENPKDAVSNSKKFINNLHKQIVEKELDIIAIHNSSALDFNEINEYFQKSLNKGRKNG</sequence>
<organism evidence="2 3">
    <name type="scientific">Thermotomaculum hydrothermale</name>
    <dbReference type="NCBI Taxonomy" id="981385"/>
    <lineage>
        <taxon>Bacteria</taxon>
        <taxon>Pseudomonadati</taxon>
        <taxon>Acidobacteriota</taxon>
        <taxon>Holophagae</taxon>
        <taxon>Thermotomaculales</taxon>
        <taxon>Thermotomaculaceae</taxon>
        <taxon>Thermotomaculum</taxon>
    </lineage>
</organism>
<name>A0A7R6PEU1_9BACT</name>
<dbReference type="RefSeq" id="WP_201328751.1">
    <property type="nucleotide sequence ID" value="NZ_AP017470.1"/>
</dbReference>
<dbReference type="PANTHER" id="PTHR43149:SF1">
    <property type="entry name" value="DELTA(3,5)-DELTA(2,4)-DIENOYL-COA ISOMERASE, MITOCHONDRIAL"/>
    <property type="match status" value="1"/>
</dbReference>
<proteinExistence type="inferred from homology"/>
<dbReference type="InterPro" id="IPR029045">
    <property type="entry name" value="ClpP/crotonase-like_dom_sf"/>
</dbReference>
<evidence type="ECO:0000256" key="1">
    <source>
        <dbReference type="ARBA" id="ARBA00005254"/>
    </source>
</evidence>
<accession>A0A7R6PEU1</accession>
<evidence type="ECO:0000313" key="3">
    <source>
        <dbReference type="Proteomes" id="UP000595564"/>
    </source>
</evidence>
<dbReference type="Pfam" id="PF00378">
    <property type="entry name" value="ECH_1"/>
    <property type="match status" value="1"/>
</dbReference>
<comment type="similarity">
    <text evidence="1">Belongs to the enoyl-CoA hydratase/isomerase family.</text>
</comment>
<keyword evidence="2" id="KW-0456">Lyase</keyword>
<dbReference type="InterPro" id="IPR001753">
    <property type="entry name" value="Enoyl-CoA_hydra/iso"/>
</dbReference>
<evidence type="ECO:0000313" key="2">
    <source>
        <dbReference type="EMBL" id="BBB32404.1"/>
    </source>
</evidence>
<dbReference type="AlphaFoldDB" id="A0A7R6PEU1"/>
<dbReference type="EC" id="4.2.1.17" evidence="2"/>
<dbReference type="EMBL" id="AP017470">
    <property type="protein sequence ID" value="BBB32404.1"/>
    <property type="molecule type" value="Genomic_DNA"/>
</dbReference>
<gene>
    <name evidence="2" type="primary">paaF</name>
    <name evidence="2" type="ORF">TTHT_0842</name>
</gene>
<dbReference type="InterPro" id="IPR045002">
    <property type="entry name" value="Ech1-like"/>
</dbReference>
<dbReference type="GO" id="GO:0004300">
    <property type="term" value="F:enoyl-CoA hydratase activity"/>
    <property type="evidence" value="ECO:0007669"/>
    <property type="project" value="UniProtKB-EC"/>
</dbReference>
<dbReference type="CDD" id="cd06558">
    <property type="entry name" value="crotonase-like"/>
    <property type="match status" value="1"/>
</dbReference>
<reference evidence="2 3" key="1">
    <citation type="journal article" date="2012" name="Extremophiles">
        <title>Thermotomaculum hydrothermale gen. nov., sp. nov., a novel heterotrophic thermophile within the phylum Acidobacteria from a deep-sea hydrothermal vent chimney in the Southern Okinawa Trough.</title>
        <authorList>
            <person name="Izumi H."/>
            <person name="Nunoura T."/>
            <person name="Miyazaki M."/>
            <person name="Mino S."/>
            <person name="Toki T."/>
            <person name="Takai K."/>
            <person name="Sako Y."/>
            <person name="Sawabe T."/>
            <person name="Nakagawa S."/>
        </authorList>
    </citation>
    <scope>NUCLEOTIDE SEQUENCE [LARGE SCALE GENOMIC DNA]</scope>
    <source>
        <strain evidence="2 3">AC55</strain>
    </source>
</reference>
<dbReference type="PANTHER" id="PTHR43149">
    <property type="entry name" value="ENOYL-COA HYDRATASE"/>
    <property type="match status" value="1"/>
</dbReference>
<dbReference type="SUPFAM" id="SSF52096">
    <property type="entry name" value="ClpP/crotonase"/>
    <property type="match status" value="1"/>
</dbReference>
<protein>
    <submittedName>
        <fullName evidence="2">Enoyl-CoA hydratase</fullName>
        <ecNumber evidence="2">4.2.1.17</ecNumber>
    </submittedName>
</protein>
<keyword evidence="3" id="KW-1185">Reference proteome</keyword>